<evidence type="ECO:0000313" key="2">
    <source>
        <dbReference type="Proteomes" id="UP000035170"/>
    </source>
</evidence>
<dbReference type="Proteomes" id="UP000035170">
    <property type="component" value="Unassembled WGS sequence"/>
</dbReference>
<comment type="caution">
    <text evidence="1">The sequence shown here is derived from an EMBL/GenBank/DDBJ whole genome shotgun (WGS) entry which is preliminary data.</text>
</comment>
<protein>
    <submittedName>
        <fullName evidence="1">Uncharacterized protein</fullName>
    </submittedName>
</protein>
<dbReference type="PATRIC" id="fig|34073.19.peg.6704"/>
<dbReference type="AlphaFoldDB" id="A0A0H2LQ79"/>
<evidence type="ECO:0000313" key="1">
    <source>
        <dbReference type="EMBL" id="KLN52409.1"/>
    </source>
</evidence>
<proteinExistence type="predicted"/>
<accession>A0A0H2LQ79</accession>
<reference evidence="1 2" key="1">
    <citation type="submission" date="2015-03" db="EMBL/GenBank/DDBJ databases">
        <title>Genome sequence of Variovorax paradoxus TBEA6.</title>
        <authorList>
            <person name="Poehlein A."/>
            <person name="Schuldes J."/>
            <person name="Wuebbeler J.H."/>
            <person name="Hiessl S."/>
            <person name="Steinbuechel A."/>
            <person name="Daniel R."/>
        </authorList>
    </citation>
    <scope>NUCLEOTIDE SEQUENCE [LARGE SCALE GENOMIC DNA]</scope>
    <source>
        <strain evidence="1 2">TBEA6</strain>
    </source>
</reference>
<organism evidence="1 2">
    <name type="scientific">Variovorax paradoxus</name>
    <dbReference type="NCBI Taxonomy" id="34073"/>
    <lineage>
        <taxon>Bacteria</taxon>
        <taxon>Pseudomonadati</taxon>
        <taxon>Pseudomonadota</taxon>
        <taxon>Betaproteobacteria</taxon>
        <taxon>Burkholderiales</taxon>
        <taxon>Comamonadaceae</taxon>
        <taxon>Variovorax</taxon>
    </lineage>
</organism>
<keyword evidence="2" id="KW-1185">Reference proteome</keyword>
<gene>
    <name evidence="1" type="ORF">VPARA_65070</name>
</gene>
<dbReference type="RefSeq" id="WP_047787533.1">
    <property type="nucleotide sequence ID" value="NZ_JZWI01000054.1"/>
</dbReference>
<dbReference type="EMBL" id="JZWI01000054">
    <property type="protein sequence ID" value="KLN52409.1"/>
    <property type="molecule type" value="Genomic_DNA"/>
</dbReference>
<name>A0A0H2LQ79_VARPD</name>
<sequence length="78" mass="8415">MSTLDRSSSTSAFGGLAGALKALAEEASVLVQALLLPSKVIDEVEQMRALQVRANRIEASDPLRADVLRWHASRIGLR</sequence>